<evidence type="ECO:0000313" key="1">
    <source>
        <dbReference type="EMBL" id="RGP57072.1"/>
    </source>
</evidence>
<keyword evidence="2" id="KW-1185">Reference proteome</keyword>
<reference evidence="1 2" key="1">
    <citation type="journal article" date="2018" name="Syst. Appl. Microbiol.">
        <title>Pseudomonas gallaeciensis sp. nov., isolated from crude-oil-contaminated intertidal sand samples after the Prestige oil spill.</title>
        <authorList>
            <person name="Mulet M."/>
            <person name="Sanchez D."/>
            <person name="Rodriguez A.C."/>
            <person name="Nogales B."/>
            <person name="Bosch R."/>
            <person name="Busquets A."/>
            <person name="Gomila M."/>
            <person name="Lalucat J."/>
            <person name="Garcia-Valdes E."/>
        </authorList>
    </citation>
    <scope>NUCLEOTIDE SEQUENCE [LARGE SCALE GENOMIC DNA]</scope>
    <source>
        <strain evidence="1 2">V113</strain>
    </source>
</reference>
<proteinExistence type="predicted"/>
<dbReference type="InterPro" id="IPR038666">
    <property type="entry name" value="SSP1_head-tail_sf"/>
</dbReference>
<organism evidence="1 2">
    <name type="scientific">Pseudomonas abyssi</name>
    <dbReference type="NCBI Taxonomy" id="170540"/>
    <lineage>
        <taxon>Bacteria</taxon>
        <taxon>Pseudomonadati</taxon>
        <taxon>Pseudomonadota</taxon>
        <taxon>Gammaproteobacteria</taxon>
        <taxon>Pseudomonadales</taxon>
        <taxon>Pseudomonadaceae</taxon>
        <taxon>Pseudomonas</taxon>
    </lineage>
</organism>
<dbReference type="OrthoDB" id="8640229at2"/>
<dbReference type="InterPro" id="IPR008767">
    <property type="entry name" value="Phage_SPP1_head-tail_adaptor"/>
</dbReference>
<gene>
    <name evidence="1" type="ORF">ASB58_07000</name>
</gene>
<dbReference type="EMBL" id="LMAZ01000001">
    <property type="protein sequence ID" value="RGP57072.1"/>
    <property type="molecule type" value="Genomic_DNA"/>
</dbReference>
<sequence length="111" mass="12305">MRNGKLRHRIRLEVPIKEQDDATGEDVITGYQELATVWASFEPLSARDLVAAQAAKSQITARIVTRYREGLSATMRAVHRGQVYSVHGVLTDPKSGREYVTLPVSEGVRNG</sequence>
<comment type="caution">
    <text evidence="1">The sequence shown here is derived from an EMBL/GenBank/DDBJ whole genome shotgun (WGS) entry which is preliminary data.</text>
</comment>
<dbReference type="Gene3D" id="2.40.10.270">
    <property type="entry name" value="Bacteriophage SPP1 head-tail adaptor protein"/>
    <property type="match status" value="1"/>
</dbReference>
<protein>
    <submittedName>
        <fullName evidence="1">Head-tail adaptor protein</fullName>
    </submittedName>
</protein>
<dbReference type="Proteomes" id="UP000265411">
    <property type="component" value="Unassembled WGS sequence"/>
</dbReference>
<dbReference type="AlphaFoldDB" id="A0A395RB92"/>
<name>A0A395RB92_9PSED</name>
<dbReference type="RefSeq" id="WP_118129808.1">
    <property type="nucleotide sequence ID" value="NZ_LMAZ01000001.1"/>
</dbReference>
<evidence type="ECO:0000313" key="2">
    <source>
        <dbReference type="Proteomes" id="UP000265411"/>
    </source>
</evidence>
<dbReference type="NCBIfam" id="TIGR01563">
    <property type="entry name" value="gp16_SPP1"/>
    <property type="match status" value="1"/>
</dbReference>
<dbReference type="Pfam" id="PF05521">
    <property type="entry name" value="Phage_HCP"/>
    <property type="match status" value="1"/>
</dbReference>
<accession>A0A395RB92</accession>